<reference evidence="10" key="1">
    <citation type="submission" date="2012-12" db="EMBL/GenBank/DDBJ databases">
        <authorList>
            <person name="Hellsten U."/>
            <person name="Grimwood J."/>
            <person name="Chapman J.A."/>
            <person name="Shapiro H."/>
            <person name="Aerts A."/>
            <person name="Otillar R.P."/>
            <person name="Terry A.Y."/>
            <person name="Boore J.L."/>
            <person name="Simakov O."/>
            <person name="Marletaz F."/>
            <person name="Cho S.-J."/>
            <person name="Edsinger-Gonzales E."/>
            <person name="Havlak P."/>
            <person name="Kuo D.-H."/>
            <person name="Larsson T."/>
            <person name="Lv J."/>
            <person name="Arendt D."/>
            <person name="Savage R."/>
            <person name="Osoegawa K."/>
            <person name="de Jong P."/>
            <person name="Lindberg D.R."/>
            <person name="Seaver E.C."/>
            <person name="Weisblat D.A."/>
            <person name="Putnam N.H."/>
            <person name="Grigoriev I.V."/>
            <person name="Rokhsar D.S."/>
        </authorList>
    </citation>
    <scope>NUCLEOTIDE SEQUENCE</scope>
</reference>
<dbReference type="EMBL" id="AMQM01003129">
    <property type="status" value="NOT_ANNOTATED_CDS"/>
    <property type="molecule type" value="Genomic_DNA"/>
</dbReference>
<comment type="subcellular location">
    <subcellularLocation>
        <location evidence="1">Endoplasmic reticulum membrane</location>
        <topology evidence="1">Multi-pass membrane protein</topology>
    </subcellularLocation>
</comment>
<feature type="transmembrane region" description="Helical" evidence="7">
    <location>
        <begin position="81"/>
        <end position="100"/>
    </location>
</feature>
<dbReference type="PANTHER" id="PTHR20955">
    <property type="entry name" value="PROTEIN JAGUNAL HOMOLOG 1"/>
    <property type="match status" value="1"/>
</dbReference>
<proteinExistence type="inferred from homology"/>
<dbReference type="OMA" id="PYGVLWY"/>
<keyword evidence="5 7" id="KW-1133">Transmembrane helix</keyword>
<name>T1G1T7_HELRO</name>
<dbReference type="eggNOG" id="KOG4054">
    <property type="taxonomic scope" value="Eukaryota"/>
</dbReference>
<dbReference type="KEGG" id="hro:HELRODRAFT_74654"/>
<evidence type="ECO:0000256" key="5">
    <source>
        <dbReference type="ARBA" id="ARBA00022989"/>
    </source>
</evidence>
<evidence type="ECO:0000313" key="10">
    <source>
        <dbReference type="Proteomes" id="UP000015101"/>
    </source>
</evidence>
<dbReference type="CTD" id="20215035"/>
<organism evidence="9 10">
    <name type="scientific">Helobdella robusta</name>
    <name type="common">Californian leech</name>
    <dbReference type="NCBI Taxonomy" id="6412"/>
    <lineage>
        <taxon>Eukaryota</taxon>
        <taxon>Metazoa</taxon>
        <taxon>Spiralia</taxon>
        <taxon>Lophotrochozoa</taxon>
        <taxon>Annelida</taxon>
        <taxon>Clitellata</taxon>
        <taxon>Hirudinea</taxon>
        <taxon>Rhynchobdellida</taxon>
        <taxon>Glossiphoniidae</taxon>
        <taxon>Helobdella</taxon>
    </lineage>
</organism>
<sequence>MASRVGSRPMGSDGTDFLHRERIAGHYQSSATNKSRFKWTIYLHFLLGLLMIFRLSVSFFVLLNIRPPSFLQRMRLPRAWMWEYVWLVSLMASMFGLFSLRKNRFVLMQQFVIGWIIFGLGPVAYAMVTLFDELVKYWETRETTKLFLGFPIVVLWNMFLVIALQLHLFGLWFAWNLLRAWKPRGEKKKN</sequence>
<dbReference type="GO" id="GO:0005789">
    <property type="term" value="C:endoplasmic reticulum membrane"/>
    <property type="evidence" value="ECO:0000318"/>
    <property type="project" value="GO_Central"/>
</dbReference>
<evidence type="ECO:0000256" key="7">
    <source>
        <dbReference type="SAM" id="Phobius"/>
    </source>
</evidence>
<feature type="transmembrane region" description="Helical" evidence="7">
    <location>
        <begin position="151"/>
        <end position="178"/>
    </location>
</feature>
<dbReference type="Pfam" id="PF07086">
    <property type="entry name" value="Jagunal"/>
    <property type="match status" value="1"/>
</dbReference>
<evidence type="ECO:0000313" key="8">
    <source>
        <dbReference type="EMBL" id="ESO08962.1"/>
    </source>
</evidence>
<evidence type="ECO:0008006" key="11">
    <source>
        <dbReference type="Google" id="ProtNLM"/>
    </source>
</evidence>
<gene>
    <name evidence="9" type="primary">20215035</name>
    <name evidence="8" type="ORF">HELRODRAFT_74654</name>
</gene>
<dbReference type="HOGENOM" id="CLU_121621_0_0_1"/>
<feature type="transmembrane region" description="Helical" evidence="7">
    <location>
        <begin position="41"/>
        <end position="61"/>
    </location>
</feature>
<dbReference type="InterPro" id="IPR009787">
    <property type="entry name" value="Jagunal"/>
</dbReference>
<dbReference type="GeneID" id="20215035"/>
<dbReference type="FunCoup" id="T1G1T7">
    <property type="interactions" value="798"/>
</dbReference>
<evidence type="ECO:0000256" key="3">
    <source>
        <dbReference type="ARBA" id="ARBA00022692"/>
    </source>
</evidence>
<evidence type="ECO:0000256" key="1">
    <source>
        <dbReference type="ARBA" id="ARBA00004477"/>
    </source>
</evidence>
<feature type="transmembrane region" description="Helical" evidence="7">
    <location>
        <begin position="112"/>
        <end position="131"/>
    </location>
</feature>
<dbReference type="GO" id="GO:0007029">
    <property type="term" value="P:endoplasmic reticulum organization"/>
    <property type="evidence" value="ECO:0000318"/>
    <property type="project" value="GO_Central"/>
</dbReference>
<keyword evidence="3 7" id="KW-0812">Transmembrane</keyword>
<evidence type="ECO:0000256" key="4">
    <source>
        <dbReference type="ARBA" id="ARBA00022824"/>
    </source>
</evidence>
<keyword evidence="10" id="KW-1185">Reference proteome</keyword>
<keyword evidence="4" id="KW-0256">Endoplasmic reticulum</keyword>
<reference evidence="9" key="3">
    <citation type="submission" date="2015-06" db="UniProtKB">
        <authorList>
            <consortium name="EnsemblMetazoa"/>
        </authorList>
    </citation>
    <scope>IDENTIFICATION</scope>
</reference>
<dbReference type="EnsemblMetazoa" id="HelroT74654">
    <property type="protein sequence ID" value="HelroP74654"/>
    <property type="gene ID" value="HelroG74654"/>
</dbReference>
<dbReference type="InParanoid" id="T1G1T7"/>
<evidence type="ECO:0000256" key="6">
    <source>
        <dbReference type="ARBA" id="ARBA00023136"/>
    </source>
</evidence>
<keyword evidence="6 7" id="KW-0472">Membrane</keyword>
<reference evidence="8 10" key="2">
    <citation type="journal article" date="2013" name="Nature">
        <title>Insights into bilaterian evolution from three spiralian genomes.</title>
        <authorList>
            <person name="Simakov O."/>
            <person name="Marletaz F."/>
            <person name="Cho S.J."/>
            <person name="Edsinger-Gonzales E."/>
            <person name="Havlak P."/>
            <person name="Hellsten U."/>
            <person name="Kuo D.H."/>
            <person name="Larsson T."/>
            <person name="Lv J."/>
            <person name="Arendt D."/>
            <person name="Savage R."/>
            <person name="Osoegawa K."/>
            <person name="de Jong P."/>
            <person name="Grimwood J."/>
            <person name="Chapman J.A."/>
            <person name="Shapiro H."/>
            <person name="Aerts A."/>
            <person name="Otillar R.P."/>
            <person name="Terry A.Y."/>
            <person name="Boore J.L."/>
            <person name="Grigoriev I.V."/>
            <person name="Lindberg D.R."/>
            <person name="Seaver E.C."/>
            <person name="Weisblat D.A."/>
            <person name="Putnam N.H."/>
            <person name="Rokhsar D.S."/>
        </authorList>
    </citation>
    <scope>NUCLEOTIDE SEQUENCE</scope>
</reference>
<dbReference type="Proteomes" id="UP000015101">
    <property type="component" value="Unassembled WGS sequence"/>
</dbReference>
<dbReference type="OrthoDB" id="8914197at2759"/>
<dbReference type="PANTHER" id="PTHR20955:SF1">
    <property type="entry name" value="PROTEIN JAGUNAL HOMOLOG 1"/>
    <property type="match status" value="1"/>
</dbReference>
<protein>
    <recommendedName>
        <fullName evidence="11">Protein jagunal</fullName>
    </recommendedName>
</protein>
<accession>T1G1T7</accession>
<dbReference type="AlphaFoldDB" id="T1G1T7"/>
<dbReference type="RefSeq" id="XP_009012984.1">
    <property type="nucleotide sequence ID" value="XM_009014736.1"/>
</dbReference>
<evidence type="ECO:0000256" key="2">
    <source>
        <dbReference type="ARBA" id="ARBA00008462"/>
    </source>
</evidence>
<evidence type="ECO:0000313" key="9">
    <source>
        <dbReference type="EnsemblMetazoa" id="HelroP74654"/>
    </source>
</evidence>
<dbReference type="GO" id="GO:0016192">
    <property type="term" value="P:vesicle-mediated transport"/>
    <property type="evidence" value="ECO:0000318"/>
    <property type="project" value="GO_Central"/>
</dbReference>
<comment type="similarity">
    <text evidence="2">Belongs to the jagunal family.</text>
</comment>
<dbReference type="EMBL" id="KB096023">
    <property type="protein sequence ID" value="ESO08962.1"/>
    <property type="molecule type" value="Genomic_DNA"/>
</dbReference>